<evidence type="ECO:0000313" key="2">
    <source>
        <dbReference type="EMBL" id="CAI3977878.1"/>
    </source>
</evidence>
<evidence type="ECO:0000256" key="1">
    <source>
        <dbReference type="SAM" id="Coils"/>
    </source>
</evidence>
<dbReference type="AlphaFoldDB" id="A0A9P1BR18"/>
<evidence type="ECO:0000313" key="4">
    <source>
        <dbReference type="Proteomes" id="UP001152797"/>
    </source>
</evidence>
<reference evidence="3" key="2">
    <citation type="submission" date="2024-04" db="EMBL/GenBank/DDBJ databases">
        <authorList>
            <person name="Chen Y."/>
            <person name="Shah S."/>
            <person name="Dougan E. K."/>
            <person name="Thang M."/>
            <person name="Chan C."/>
        </authorList>
    </citation>
    <scope>NUCLEOTIDE SEQUENCE [LARGE SCALE GENOMIC DNA]</scope>
</reference>
<proteinExistence type="predicted"/>
<dbReference type="Proteomes" id="UP001152797">
    <property type="component" value="Unassembled WGS sequence"/>
</dbReference>
<accession>A0A9P1BR18</accession>
<comment type="caution">
    <text evidence="2">The sequence shown here is derived from an EMBL/GenBank/DDBJ whole genome shotgun (WGS) entry which is preliminary data.</text>
</comment>
<dbReference type="EMBL" id="CAMXCT010000370">
    <property type="protein sequence ID" value="CAI3977878.1"/>
    <property type="molecule type" value="Genomic_DNA"/>
</dbReference>
<evidence type="ECO:0000313" key="3">
    <source>
        <dbReference type="EMBL" id="CAL1131253.1"/>
    </source>
</evidence>
<keyword evidence="4" id="KW-1185">Reference proteome</keyword>
<protein>
    <submittedName>
        <fullName evidence="2">Uncharacterized protein</fullName>
    </submittedName>
</protein>
<feature type="coiled-coil region" evidence="1">
    <location>
        <begin position="344"/>
        <end position="371"/>
    </location>
</feature>
<dbReference type="EMBL" id="CAMXCT030000370">
    <property type="protein sequence ID" value="CAL4765190.1"/>
    <property type="molecule type" value="Genomic_DNA"/>
</dbReference>
<reference evidence="2" key="1">
    <citation type="submission" date="2022-10" db="EMBL/GenBank/DDBJ databases">
        <authorList>
            <person name="Chen Y."/>
            <person name="Dougan E. K."/>
            <person name="Chan C."/>
            <person name="Rhodes N."/>
            <person name="Thang M."/>
        </authorList>
    </citation>
    <scope>NUCLEOTIDE SEQUENCE</scope>
</reference>
<sequence>MRGSSEPECDVLKGARSLDEETLNPGRVLRLDEDRAILEALKKDNKMGKVQRSPLSRQQGESVVSFISRHRRWWRLVKELDKQAKHLQSRLKAWRRDAYFTPLCSCHDEQMGELNRRAWLLHEGVPALVAENKVTSADKAEAVVDRIVKRKTSWSLWSLSCTHMDDPRFAYMDKGKDAADAILNRFSKGSLRYCGHRFSQDDDITIHADVRDNIRNPAASHGRDRKMNEPLPQDELTSLRSVVGGDKLRALLCGLTGNFESVKDPGCKVQDKSLGIELSALKQALWINGLREAWLWMNLVLRTFWLKPLRRVKRCLSCYVGVSCLSKVTILTNDAERGPEIPLVEEAKLQLEQYTQKLEQCSSRIERMAAVDAVRLASARLQAAMLLAKAK</sequence>
<keyword evidence="1" id="KW-0175">Coiled coil</keyword>
<organism evidence="2">
    <name type="scientific">Cladocopium goreaui</name>
    <dbReference type="NCBI Taxonomy" id="2562237"/>
    <lineage>
        <taxon>Eukaryota</taxon>
        <taxon>Sar</taxon>
        <taxon>Alveolata</taxon>
        <taxon>Dinophyceae</taxon>
        <taxon>Suessiales</taxon>
        <taxon>Symbiodiniaceae</taxon>
        <taxon>Cladocopium</taxon>
    </lineage>
</organism>
<dbReference type="OrthoDB" id="423436at2759"/>
<gene>
    <name evidence="2" type="ORF">C1SCF055_LOCUS5977</name>
</gene>
<dbReference type="EMBL" id="CAMXCT020000370">
    <property type="protein sequence ID" value="CAL1131253.1"/>
    <property type="molecule type" value="Genomic_DNA"/>
</dbReference>
<name>A0A9P1BR18_9DINO</name>